<keyword evidence="5" id="KW-1185">Reference proteome</keyword>
<proteinExistence type="predicted"/>
<evidence type="ECO:0000256" key="1">
    <source>
        <dbReference type="SAM" id="Coils"/>
    </source>
</evidence>
<dbReference type="PaxDb" id="55529-EKX32366"/>
<feature type="compositionally biased region" description="Basic and acidic residues" evidence="2">
    <location>
        <begin position="510"/>
        <end position="519"/>
    </location>
</feature>
<reference evidence="5" key="2">
    <citation type="submission" date="2012-11" db="EMBL/GenBank/DDBJ databases">
        <authorList>
            <person name="Kuo A."/>
            <person name="Curtis B.A."/>
            <person name="Tanifuji G."/>
            <person name="Burki F."/>
            <person name="Gruber A."/>
            <person name="Irimia M."/>
            <person name="Maruyama S."/>
            <person name="Arias M.C."/>
            <person name="Ball S.G."/>
            <person name="Gile G.H."/>
            <person name="Hirakawa Y."/>
            <person name="Hopkins J.F."/>
            <person name="Rensing S.A."/>
            <person name="Schmutz J."/>
            <person name="Symeonidi A."/>
            <person name="Elias M."/>
            <person name="Eveleigh R.J."/>
            <person name="Herman E.K."/>
            <person name="Klute M.J."/>
            <person name="Nakayama T."/>
            <person name="Obornik M."/>
            <person name="Reyes-Prieto A."/>
            <person name="Armbrust E.V."/>
            <person name="Aves S.J."/>
            <person name="Beiko R.G."/>
            <person name="Coutinho P."/>
            <person name="Dacks J.B."/>
            <person name="Durnford D.G."/>
            <person name="Fast N.M."/>
            <person name="Green B.R."/>
            <person name="Grisdale C."/>
            <person name="Hempe F."/>
            <person name="Henrissat B."/>
            <person name="Hoppner M.P."/>
            <person name="Ishida K.-I."/>
            <person name="Kim E."/>
            <person name="Koreny L."/>
            <person name="Kroth P.G."/>
            <person name="Liu Y."/>
            <person name="Malik S.-B."/>
            <person name="Maier U.G."/>
            <person name="McRose D."/>
            <person name="Mock T."/>
            <person name="Neilson J.A."/>
            <person name="Onodera N.T."/>
            <person name="Poole A.M."/>
            <person name="Pritham E.J."/>
            <person name="Richards T.A."/>
            <person name="Rocap G."/>
            <person name="Roy S.W."/>
            <person name="Sarai C."/>
            <person name="Schaack S."/>
            <person name="Shirato S."/>
            <person name="Slamovits C.H."/>
            <person name="Spencer D.F."/>
            <person name="Suzuki S."/>
            <person name="Worden A.Z."/>
            <person name="Zauner S."/>
            <person name="Barry K."/>
            <person name="Bell C."/>
            <person name="Bharti A.K."/>
            <person name="Crow J.A."/>
            <person name="Grimwood J."/>
            <person name="Kramer R."/>
            <person name="Lindquist E."/>
            <person name="Lucas S."/>
            <person name="Salamov A."/>
            <person name="McFadden G.I."/>
            <person name="Lane C.E."/>
            <person name="Keeling P.J."/>
            <person name="Gray M.W."/>
            <person name="Grigoriev I.V."/>
            <person name="Archibald J.M."/>
        </authorList>
    </citation>
    <scope>NUCLEOTIDE SEQUENCE</scope>
    <source>
        <strain evidence="5">CCMP2712</strain>
    </source>
</reference>
<feature type="compositionally biased region" description="Basic and acidic residues" evidence="2">
    <location>
        <begin position="479"/>
        <end position="489"/>
    </location>
</feature>
<feature type="coiled-coil region" evidence="1">
    <location>
        <begin position="182"/>
        <end position="291"/>
    </location>
</feature>
<dbReference type="RefSeq" id="XP_005819346.1">
    <property type="nucleotide sequence ID" value="XM_005819289.1"/>
</dbReference>
<feature type="compositionally biased region" description="Basic and acidic residues" evidence="2">
    <location>
        <begin position="630"/>
        <end position="648"/>
    </location>
</feature>
<evidence type="ECO:0000313" key="4">
    <source>
        <dbReference type="EnsemblProtists" id="EKX32366"/>
    </source>
</evidence>
<feature type="region of interest" description="Disordered" evidence="2">
    <location>
        <begin position="510"/>
        <end position="532"/>
    </location>
</feature>
<dbReference type="OMA" id="QLMEQDF"/>
<dbReference type="Proteomes" id="UP000011087">
    <property type="component" value="Unassembled WGS sequence"/>
</dbReference>
<dbReference type="EnsemblProtists" id="EKX32366">
    <property type="protein sequence ID" value="EKX32366"/>
    <property type="gene ID" value="GUITHDRAFT_148681"/>
</dbReference>
<feature type="compositionally biased region" description="Basic and acidic residues" evidence="2">
    <location>
        <begin position="691"/>
        <end position="704"/>
    </location>
</feature>
<feature type="region of interest" description="Disordered" evidence="2">
    <location>
        <begin position="363"/>
        <end position="446"/>
    </location>
</feature>
<feature type="compositionally biased region" description="Basic and acidic residues" evidence="2">
    <location>
        <begin position="724"/>
        <end position="754"/>
    </location>
</feature>
<feature type="region of interest" description="Disordered" evidence="2">
    <location>
        <begin position="724"/>
        <end position="826"/>
    </location>
</feature>
<evidence type="ECO:0000256" key="2">
    <source>
        <dbReference type="SAM" id="MobiDB-lite"/>
    </source>
</evidence>
<dbReference type="KEGG" id="gtt:GUITHDRAFT_148681"/>
<feature type="compositionally biased region" description="Polar residues" evidence="2">
    <location>
        <begin position="813"/>
        <end position="826"/>
    </location>
</feature>
<name>L1I7Y7_GUITC</name>
<dbReference type="GeneID" id="17289095"/>
<feature type="compositionally biased region" description="Basic and acidic residues" evidence="2">
    <location>
        <begin position="767"/>
        <end position="811"/>
    </location>
</feature>
<sequence length="985" mass="109536">MVGGQSVREGGRWKGGKRREGQLLLLSVCFLSCWVGALAGREQELKVRRAKRGQAMLDRLEDKYKLQEFGAADGAETMRMLLLMFAASSTHLAVNLTAQVHSAIAPRRLPQTSLYSTNFLDDLLNGHQGSRWTSGPLTYDSASLADSMQDLNADIKRRENIWDSLVDQGGEEYADLKVHNIRNEANRKIGEAQAVAQRALRREYANSVAAAVQQAMMRADVEHQEEVAREKAKKREKEAAEAEKKALLLQIVNSAILQKQKKLKLEYSALKKESERKIQQLHRKLRRLKSSSQSHWAIRSQEEAGLTAAKLRVRVKLEREKLAKDASEESRSKAEKVEGKLEGLLDRLGDARAGLAWLSAKLGAARDDASSAHSAEERQDWWERKAEDAGKLARSAEEEKEDALSQMRQERRRAERHLKLEQEANAKEEEEREEEEEAIEARRKAEVRPDLPVAPVWAAREEEAAEDASSQVSRMTSAAEKEREAMKKLADEDAKLQELADQLELAATRAREEEEEAKRMAQQAEEDEKAAEEKELLTIQRMHQLEASGVEDSREMMRLRAELEKAHNETEAARMEGVRTQSAWKFSEQERIKAEAAENDAILSAKEAQKEREEALAKIQAAEEKTKTALEAKDAASKEAAEAAKKEAEEEELANSEKTRISEEEEKLKDAYARAGQLEEKLTASQAAQKAAEDATNKAREGGKECGGGRILSQICYLNRYAQEKAKAEEEAAAEEKKAASANEKAEKEEEEAKSAGQAAAEAKAIMMKEEDEAKAAHEAADSANQKEEEAERKLAAALARAEKEQEDAKSAESLNNQKLKSATEQFVQASQEAARAQERADELEEQLKEAQAMMKAAQARAEMYSASAASNATALAQEKQEAQAWKEELERRAAAAEEATAKAMGKKWCVVEGTCGSSLGDGQFFDTCAPITEKGCSCRNSFMTKGHLVTGCTEERSQGQPWCKVRETGCGQQNADGAWWDFCT</sequence>
<gene>
    <name evidence="3" type="ORF">GUITHDRAFT_148681</name>
</gene>
<reference evidence="3 5" key="1">
    <citation type="journal article" date="2012" name="Nature">
        <title>Algal genomes reveal evolutionary mosaicism and the fate of nucleomorphs.</title>
        <authorList>
            <consortium name="DOE Joint Genome Institute"/>
            <person name="Curtis B.A."/>
            <person name="Tanifuji G."/>
            <person name="Burki F."/>
            <person name="Gruber A."/>
            <person name="Irimia M."/>
            <person name="Maruyama S."/>
            <person name="Arias M.C."/>
            <person name="Ball S.G."/>
            <person name="Gile G.H."/>
            <person name="Hirakawa Y."/>
            <person name="Hopkins J.F."/>
            <person name="Kuo A."/>
            <person name="Rensing S.A."/>
            <person name="Schmutz J."/>
            <person name="Symeonidi A."/>
            <person name="Elias M."/>
            <person name="Eveleigh R.J."/>
            <person name="Herman E.K."/>
            <person name="Klute M.J."/>
            <person name="Nakayama T."/>
            <person name="Obornik M."/>
            <person name="Reyes-Prieto A."/>
            <person name="Armbrust E.V."/>
            <person name="Aves S.J."/>
            <person name="Beiko R.G."/>
            <person name="Coutinho P."/>
            <person name="Dacks J.B."/>
            <person name="Durnford D.G."/>
            <person name="Fast N.M."/>
            <person name="Green B.R."/>
            <person name="Grisdale C.J."/>
            <person name="Hempel F."/>
            <person name="Henrissat B."/>
            <person name="Hoppner M.P."/>
            <person name="Ishida K."/>
            <person name="Kim E."/>
            <person name="Koreny L."/>
            <person name="Kroth P.G."/>
            <person name="Liu Y."/>
            <person name="Malik S.B."/>
            <person name="Maier U.G."/>
            <person name="McRose D."/>
            <person name="Mock T."/>
            <person name="Neilson J.A."/>
            <person name="Onodera N.T."/>
            <person name="Poole A.M."/>
            <person name="Pritham E.J."/>
            <person name="Richards T.A."/>
            <person name="Rocap G."/>
            <person name="Roy S.W."/>
            <person name="Sarai C."/>
            <person name="Schaack S."/>
            <person name="Shirato S."/>
            <person name="Slamovits C.H."/>
            <person name="Spencer D.F."/>
            <person name="Suzuki S."/>
            <person name="Worden A.Z."/>
            <person name="Zauner S."/>
            <person name="Barry K."/>
            <person name="Bell C."/>
            <person name="Bharti A.K."/>
            <person name="Crow J.A."/>
            <person name="Grimwood J."/>
            <person name="Kramer R."/>
            <person name="Lindquist E."/>
            <person name="Lucas S."/>
            <person name="Salamov A."/>
            <person name="McFadden G.I."/>
            <person name="Lane C.E."/>
            <person name="Keeling P.J."/>
            <person name="Gray M.W."/>
            <person name="Grigoriev I.V."/>
            <person name="Archibald J.M."/>
        </authorList>
    </citation>
    <scope>NUCLEOTIDE SEQUENCE</scope>
    <source>
        <strain evidence="3 5">CCMP2712</strain>
    </source>
</reference>
<dbReference type="AlphaFoldDB" id="L1I7Y7"/>
<evidence type="ECO:0000313" key="5">
    <source>
        <dbReference type="Proteomes" id="UP000011087"/>
    </source>
</evidence>
<accession>L1I7Y7</accession>
<organism evidence="3">
    <name type="scientific">Guillardia theta (strain CCMP2712)</name>
    <name type="common">Cryptophyte</name>
    <dbReference type="NCBI Taxonomy" id="905079"/>
    <lineage>
        <taxon>Eukaryota</taxon>
        <taxon>Cryptophyceae</taxon>
        <taxon>Pyrenomonadales</taxon>
        <taxon>Geminigeraceae</taxon>
        <taxon>Guillardia</taxon>
    </lineage>
</organism>
<reference evidence="4" key="3">
    <citation type="submission" date="2016-03" db="UniProtKB">
        <authorList>
            <consortium name="EnsemblProtists"/>
        </authorList>
    </citation>
    <scope>IDENTIFICATION</scope>
</reference>
<feature type="compositionally biased region" description="Basic and acidic residues" evidence="2">
    <location>
        <begin position="408"/>
        <end position="429"/>
    </location>
</feature>
<protein>
    <submittedName>
        <fullName evidence="3 4">Uncharacterized protein</fullName>
    </submittedName>
</protein>
<keyword evidence="1" id="KW-0175">Coiled coil</keyword>
<feature type="compositionally biased region" description="Low complexity" evidence="2">
    <location>
        <begin position="755"/>
        <end position="766"/>
    </location>
</feature>
<dbReference type="EMBL" id="JH993194">
    <property type="protein sequence ID" value="EKX32366.1"/>
    <property type="molecule type" value="Genomic_DNA"/>
</dbReference>
<feature type="compositionally biased region" description="Basic and acidic residues" evidence="2">
    <location>
        <begin position="364"/>
        <end position="397"/>
    </location>
</feature>
<feature type="region of interest" description="Disordered" evidence="2">
    <location>
        <begin position="630"/>
        <end position="708"/>
    </location>
</feature>
<feature type="compositionally biased region" description="Basic and acidic residues" evidence="2">
    <location>
        <begin position="655"/>
        <end position="682"/>
    </location>
</feature>
<feature type="region of interest" description="Disordered" evidence="2">
    <location>
        <begin position="460"/>
        <end position="489"/>
    </location>
</feature>
<evidence type="ECO:0000313" key="3">
    <source>
        <dbReference type="EMBL" id="EKX32366.1"/>
    </source>
</evidence>
<dbReference type="HOGENOM" id="CLU_302776_0_0_1"/>